<accession>A0A7W3J2L7</accession>
<evidence type="ECO:0000256" key="2">
    <source>
        <dbReference type="ARBA" id="ARBA00006602"/>
    </source>
</evidence>
<feature type="region of interest" description="Disordered" evidence="7">
    <location>
        <begin position="67"/>
        <end position="104"/>
    </location>
</feature>
<dbReference type="AlphaFoldDB" id="A0A7W3J2L7"/>
<organism evidence="9 10">
    <name type="scientific">Nocardioides ginsengisegetis</name>
    <dbReference type="NCBI Taxonomy" id="661491"/>
    <lineage>
        <taxon>Bacteria</taxon>
        <taxon>Bacillati</taxon>
        <taxon>Actinomycetota</taxon>
        <taxon>Actinomycetes</taxon>
        <taxon>Propionibacteriales</taxon>
        <taxon>Nocardioidaceae</taxon>
        <taxon>Nocardioides</taxon>
    </lineage>
</organism>
<feature type="domain" description="Flagellar assembly protein FliH/Type III secretion system HrpE" evidence="8">
    <location>
        <begin position="107"/>
        <end position="226"/>
    </location>
</feature>
<dbReference type="GO" id="GO:0044781">
    <property type="term" value="P:bacterial-type flagellum organization"/>
    <property type="evidence" value="ECO:0007669"/>
    <property type="project" value="UniProtKB-KW"/>
</dbReference>
<dbReference type="RefSeq" id="WP_182540837.1">
    <property type="nucleotide sequence ID" value="NZ_JACGXA010000001.1"/>
</dbReference>
<evidence type="ECO:0000256" key="7">
    <source>
        <dbReference type="SAM" id="MobiDB-lite"/>
    </source>
</evidence>
<dbReference type="GO" id="GO:0015031">
    <property type="term" value="P:protein transport"/>
    <property type="evidence" value="ECO:0007669"/>
    <property type="project" value="UniProtKB-KW"/>
</dbReference>
<dbReference type="PANTHER" id="PTHR34982:SF1">
    <property type="entry name" value="FLAGELLAR ASSEMBLY PROTEIN FLIH"/>
    <property type="match status" value="1"/>
</dbReference>
<feature type="compositionally biased region" description="Basic and acidic residues" evidence="7">
    <location>
        <begin position="73"/>
        <end position="104"/>
    </location>
</feature>
<sequence>MSSSSEAVLRADAPYAAVELRAADRPELRAGVWTRLGDESVLGDEITEAALGGLAERARSAAQAQGYATGWGEGRREAEAAAAETARETEERLRRAEERREDEHAAAMDALVRAAEHLHAATKEICDRIGDQATDLAFEVTRALLARELDASHDPGSDVVRRVVAALPADAVARVRLHPGIAPAAAADLAPYGVRVLPDAGLELGDAVVETDDTVVDLRITSALERLREVLG</sequence>
<keyword evidence="4" id="KW-1005">Bacterial flagellum biogenesis</keyword>
<evidence type="ECO:0000313" key="9">
    <source>
        <dbReference type="EMBL" id="MBA8805014.1"/>
    </source>
</evidence>
<dbReference type="Pfam" id="PF02108">
    <property type="entry name" value="FliH"/>
    <property type="match status" value="1"/>
</dbReference>
<evidence type="ECO:0000256" key="3">
    <source>
        <dbReference type="ARBA" id="ARBA00022448"/>
    </source>
</evidence>
<dbReference type="EMBL" id="JACGXA010000001">
    <property type="protein sequence ID" value="MBA8805014.1"/>
    <property type="molecule type" value="Genomic_DNA"/>
</dbReference>
<comment type="function">
    <text evidence="1">Needed for flagellar regrowth and assembly.</text>
</comment>
<comment type="caution">
    <text evidence="9">The sequence shown here is derived from an EMBL/GenBank/DDBJ whole genome shotgun (WGS) entry which is preliminary data.</text>
</comment>
<evidence type="ECO:0000256" key="6">
    <source>
        <dbReference type="ARBA" id="ARBA00023225"/>
    </source>
</evidence>
<evidence type="ECO:0000256" key="5">
    <source>
        <dbReference type="ARBA" id="ARBA00022927"/>
    </source>
</evidence>
<evidence type="ECO:0000259" key="8">
    <source>
        <dbReference type="Pfam" id="PF02108"/>
    </source>
</evidence>
<protein>
    <submittedName>
        <fullName evidence="9">Flagellar assembly protein FliH</fullName>
    </submittedName>
</protein>
<evidence type="ECO:0000256" key="1">
    <source>
        <dbReference type="ARBA" id="ARBA00003041"/>
    </source>
</evidence>
<keyword evidence="9" id="KW-0969">Cilium</keyword>
<dbReference type="PANTHER" id="PTHR34982">
    <property type="entry name" value="YOP PROTEINS TRANSLOCATION PROTEIN L"/>
    <property type="match status" value="1"/>
</dbReference>
<dbReference type="GO" id="GO:0005829">
    <property type="term" value="C:cytosol"/>
    <property type="evidence" value="ECO:0007669"/>
    <property type="project" value="TreeGrafter"/>
</dbReference>
<gene>
    <name evidence="9" type="ORF">FB382_003305</name>
</gene>
<evidence type="ECO:0000256" key="4">
    <source>
        <dbReference type="ARBA" id="ARBA00022795"/>
    </source>
</evidence>
<comment type="similarity">
    <text evidence="2">Belongs to the FliH family.</text>
</comment>
<dbReference type="InterPro" id="IPR018035">
    <property type="entry name" value="Flagellar_FliH/T3SS_HrpE"/>
</dbReference>
<evidence type="ECO:0000313" key="10">
    <source>
        <dbReference type="Proteomes" id="UP000580910"/>
    </source>
</evidence>
<keyword evidence="9" id="KW-0966">Cell projection</keyword>
<dbReference type="Proteomes" id="UP000580910">
    <property type="component" value="Unassembled WGS sequence"/>
</dbReference>
<dbReference type="InterPro" id="IPR051472">
    <property type="entry name" value="T3SS_Stator/FliH"/>
</dbReference>
<reference evidence="9 10" key="1">
    <citation type="submission" date="2020-07" db="EMBL/GenBank/DDBJ databases">
        <title>Sequencing the genomes of 1000 actinobacteria strains.</title>
        <authorList>
            <person name="Klenk H.-P."/>
        </authorList>
    </citation>
    <scope>NUCLEOTIDE SEQUENCE [LARGE SCALE GENOMIC DNA]</scope>
    <source>
        <strain evidence="9 10">DSM 21349</strain>
    </source>
</reference>
<keyword evidence="9" id="KW-0282">Flagellum</keyword>
<keyword evidence="10" id="KW-1185">Reference proteome</keyword>
<keyword evidence="6" id="KW-1006">Bacterial flagellum protein export</keyword>
<keyword evidence="5" id="KW-0653">Protein transport</keyword>
<proteinExistence type="inferred from homology"/>
<keyword evidence="3" id="KW-0813">Transport</keyword>
<name>A0A7W3J2L7_9ACTN</name>